<gene>
    <name evidence="1" type="ORF">TTRE_0000788001</name>
</gene>
<sequence>MTAVLHEHSKQGMLLSHFTLQFIMRAGFARSEEDDVELRPDSPTSEVEIEGVNFKDFVAMDDEFATSTEPDPEAIFQSILAEEGMSVKANRAGEAEEESDNETEMVQKLKEENVGRMLAQLECFAAKKMPRDAELGS</sequence>
<reference evidence="1" key="1">
    <citation type="submission" date="2014-01" db="EMBL/GenBank/DDBJ databases">
        <authorList>
            <person name="Aslett M."/>
        </authorList>
    </citation>
    <scope>NUCLEOTIDE SEQUENCE</scope>
</reference>
<organism evidence="1 2">
    <name type="scientific">Trichuris trichiura</name>
    <name type="common">Whipworm</name>
    <name type="synonym">Trichocephalus trichiurus</name>
    <dbReference type="NCBI Taxonomy" id="36087"/>
    <lineage>
        <taxon>Eukaryota</taxon>
        <taxon>Metazoa</taxon>
        <taxon>Ecdysozoa</taxon>
        <taxon>Nematoda</taxon>
        <taxon>Enoplea</taxon>
        <taxon>Dorylaimia</taxon>
        <taxon>Trichinellida</taxon>
        <taxon>Trichuridae</taxon>
        <taxon>Trichuris</taxon>
    </lineage>
</organism>
<accession>A0A077ZIW0</accession>
<evidence type="ECO:0000313" key="2">
    <source>
        <dbReference type="Proteomes" id="UP000030665"/>
    </source>
</evidence>
<dbReference type="Proteomes" id="UP000030665">
    <property type="component" value="Unassembled WGS sequence"/>
</dbReference>
<evidence type="ECO:0000313" key="1">
    <source>
        <dbReference type="EMBL" id="CDW59543.1"/>
    </source>
</evidence>
<reference evidence="1" key="2">
    <citation type="submission" date="2014-03" db="EMBL/GenBank/DDBJ databases">
        <title>The whipworm genome and dual-species transcriptomics of an intimate host-pathogen interaction.</title>
        <authorList>
            <person name="Foth B.J."/>
            <person name="Tsai I.J."/>
            <person name="Reid A.J."/>
            <person name="Bancroft A.J."/>
            <person name="Nichol S."/>
            <person name="Tracey A."/>
            <person name="Holroyd N."/>
            <person name="Cotton J.A."/>
            <person name="Stanley E.J."/>
            <person name="Zarowiecki M."/>
            <person name="Liu J.Z."/>
            <person name="Huckvale T."/>
            <person name="Cooper P.J."/>
            <person name="Grencis R.K."/>
            <person name="Berriman M."/>
        </authorList>
    </citation>
    <scope>NUCLEOTIDE SEQUENCE [LARGE SCALE GENOMIC DNA]</scope>
</reference>
<name>A0A077ZIW0_TRITR</name>
<dbReference type="EMBL" id="HG806633">
    <property type="protein sequence ID" value="CDW59543.1"/>
    <property type="molecule type" value="Genomic_DNA"/>
</dbReference>
<protein>
    <submittedName>
        <fullName evidence="1">Uncharacterized protein</fullName>
    </submittedName>
</protein>
<dbReference type="OrthoDB" id="125347at2759"/>
<proteinExistence type="predicted"/>
<dbReference type="AlphaFoldDB" id="A0A077ZIW0"/>
<keyword evidence="2" id="KW-1185">Reference proteome</keyword>